<gene>
    <name evidence="1" type="ORF">SDC9_85965</name>
</gene>
<comment type="caution">
    <text evidence="1">The sequence shown here is derived from an EMBL/GenBank/DDBJ whole genome shotgun (WGS) entry which is preliminary data.</text>
</comment>
<proteinExistence type="predicted"/>
<accession>A0A644ZEM3</accession>
<protein>
    <submittedName>
        <fullName evidence="1">Uncharacterized protein</fullName>
    </submittedName>
</protein>
<sequence length="170" mass="18636">MTESDFALVVKKYILLTIKTASKMAINLSLLFQMIKRLLLNGDNESISASSFSARILPDRLLDFSFFARCNFVCGNTKSDSFSVSADLLSLTESSDKAPLFIKSGCESGESSGASKSEKSCNSIRLPVDIIFFSTVLSACFIPWYSRTSFLNLEFALDSEKSAESSLSVQ</sequence>
<dbReference type="AlphaFoldDB" id="A0A644ZEM3"/>
<reference evidence="1" key="1">
    <citation type="submission" date="2019-08" db="EMBL/GenBank/DDBJ databases">
        <authorList>
            <person name="Kucharzyk K."/>
            <person name="Murdoch R.W."/>
            <person name="Higgins S."/>
            <person name="Loffler F."/>
        </authorList>
    </citation>
    <scope>NUCLEOTIDE SEQUENCE</scope>
</reference>
<dbReference type="EMBL" id="VSSQ01008603">
    <property type="protein sequence ID" value="MPM39332.1"/>
    <property type="molecule type" value="Genomic_DNA"/>
</dbReference>
<organism evidence="1">
    <name type="scientific">bioreactor metagenome</name>
    <dbReference type="NCBI Taxonomy" id="1076179"/>
    <lineage>
        <taxon>unclassified sequences</taxon>
        <taxon>metagenomes</taxon>
        <taxon>ecological metagenomes</taxon>
    </lineage>
</organism>
<evidence type="ECO:0000313" key="1">
    <source>
        <dbReference type="EMBL" id="MPM39332.1"/>
    </source>
</evidence>
<name>A0A644ZEM3_9ZZZZ</name>